<evidence type="ECO:0000313" key="1">
    <source>
        <dbReference type="EMBL" id="MFC3107022.1"/>
    </source>
</evidence>
<gene>
    <name evidence="1" type="ORF">ACFOFO_03445</name>
</gene>
<protein>
    <submittedName>
        <fullName evidence="1">Uncharacterized protein</fullName>
    </submittedName>
</protein>
<keyword evidence="2" id="KW-1185">Reference proteome</keyword>
<dbReference type="EMBL" id="JBHRTP010000008">
    <property type="protein sequence ID" value="MFC3107022.1"/>
    <property type="molecule type" value="Genomic_DNA"/>
</dbReference>
<proteinExistence type="predicted"/>
<dbReference type="RefSeq" id="WP_390326267.1">
    <property type="nucleotide sequence ID" value="NZ_JBHRTP010000008.1"/>
</dbReference>
<evidence type="ECO:0000313" key="2">
    <source>
        <dbReference type="Proteomes" id="UP001595530"/>
    </source>
</evidence>
<accession>A0ABV7EZL6</accession>
<sequence>MTALPHAWIARVVFQAIGEYVCLAHYSIAYNDDVAMSISTCIMTSVDQVTAPHGPATARRHAKWPILKNKSGFRADSAQLSDLSR</sequence>
<dbReference type="Proteomes" id="UP001595530">
    <property type="component" value="Unassembled WGS sequence"/>
</dbReference>
<reference evidence="2" key="1">
    <citation type="journal article" date="2019" name="Int. J. Syst. Evol. Microbiol.">
        <title>The Global Catalogue of Microorganisms (GCM) 10K type strain sequencing project: providing services to taxonomists for standard genome sequencing and annotation.</title>
        <authorList>
            <consortium name="The Broad Institute Genomics Platform"/>
            <consortium name="The Broad Institute Genome Sequencing Center for Infectious Disease"/>
            <person name="Wu L."/>
            <person name="Ma J."/>
        </authorList>
    </citation>
    <scope>NUCLEOTIDE SEQUENCE [LARGE SCALE GENOMIC DNA]</scope>
    <source>
        <strain evidence="2">KCTC 42986</strain>
    </source>
</reference>
<name>A0ABV7EZL6_9BURK</name>
<organism evidence="1 2">
    <name type="scientific">Undibacterium arcticum</name>
    <dbReference type="NCBI Taxonomy" id="1762892"/>
    <lineage>
        <taxon>Bacteria</taxon>
        <taxon>Pseudomonadati</taxon>
        <taxon>Pseudomonadota</taxon>
        <taxon>Betaproteobacteria</taxon>
        <taxon>Burkholderiales</taxon>
        <taxon>Oxalobacteraceae</taxon>
        <taxon>Undibacterium</taxon>
    </lineage>
</organism>
<comment type="caution">
    <text evidence="1">The sequence shown here is derived from an EMBL/GenBank/DDBJ whole genome shotgun (WGS) entry which is preliminary data.</text>
</comment>